<dbReference type="GO" id="GO:0016740">
    <property type="term" value="F:transferase activity"/>
    <property type="evidence" value="ECO:0007669"/>
    <property type="project" value="UniProtKB-KW"/>
</dbReference>
<keyword evidence="2" id="KW-1185">Reference proteome</keyword>
<gene>
    <name evidence="1" type="ORF">G3446_17210</name>
</gene>
<dbReference type="Proteomes" id="UP000483379">
    <property type="component" value="Unassembled WGS sequence"/>
</dbReference>
<keyword evidence="1" id="KW-0808">Transferase</keyword>
<organism evidence="1 2">
    <name type="scientific">Thiorhodococcus minor</name>
    <dbReference type="NCBI Taxonomy" id="57489"/>
    <lineage>
        <taxon>Bacteria</taxon>
        <taxon>Pseudomonadati</taxon>
        <taxon>Pseudomonadota</taxon>
        <taxon>Gammaproteobacteria</taxon>
        <taxon>Chromatiales</taxon>
        <taxon>Chromatiaceae</taxon>
        <taxon>Thiorhodococcus</taxon>
    </lineage>
</organism>
<accession>A0A6M0K4T6</accession>
<dbReference type="EMBL" id="JAAIJQ010000056">
    <property type="protein sequence ID" value="NEV63607.1"/>
    <property type="molecule type" value="Genomic_DNA"/>
</dbReference>
<comment type="caution">
    <text evidence="1">The sequence shown here is derived from an EMBL/GenBank/DDBJ whole genome shotgun (WGS) entry which is preliminary data.</text>
</comment>
<dbReference type="RefSeq" id="WP_164454069.1">
    <property type="nucleotide sequence ID" value="NZ_JAAIJQ010000056.1"/>
</dbReference>
<protein>
    <submittedName>
        <fullName evidence="1">Acetyltransferase</fullName>
    </submittedName>
</protein>
<sequence>MFLKQRTTGKLIEVLSQQDLFNPMHGTIIGRYHAGEELQEPERFDKTDLVFTSDEPMPKCWTDVHYRDAAVFHYYKKAS</sequence>
<evidence type="ECO:0000313" key="2">
    <source>
        <dbReference type="Proteomes" id="UP000483379"/>
    </source>
</evidence>
<name>A0A6M0K4T6_9GAMM</name>
<reference evidence="1 2" key="1">
    <citation type="submission" date="2020-02" db="EMBL/GenBank/DDBJ databases">
        <title>Genome sequences of Thiorhodococcus mannitoliphagus and Thiorhodococcus minor, purple sulfur photosynthetic bacteria in the gammaproteobacterial family, Chromatiaceae.</title>
        <authorList>
            <person name="Aviles F.A."/>
            <person name="Meyer T.E."/>
            <person name="Kyndt J.A."/>
        </authorList>
    </citation>
    <scope>NUCLEOTIDE SEQUENCE [LARGE SCALE GENOMIC DNA]</scope>
    <source>
        <strain evidence="1 2">DSM 11518</strain>
    </source>
</reference>
<evidence type="ECO:0000313" key="1">
    <source>
        <dbReference type="EMBL" id="NEV63607.1"/>
    </source>
</evidence>
<proteinExistence type="predicted"/>
<dbReference type="AlphaFoldDB" id="A0A6M0K4T6"/>